<proteinExistence type="inferred from homology"/>
<dbReference type="InterPro" id="IPR036440">
    <property type="entry name" value="Peptidase_C15-like_sf"/>
</dbReference>
<name>A0A409W1P3_9AGAR</name>
<evidence type="ECO:0000256" key="2">
    <source>
        <dbReference type="ARBA" id="ARBA00022670"/>
    </source>
</evidence>
<dbReference type="Proteomes" id="UP000284706">
    <property type="component" value="Unassembled WGS sequence"/>
</dbReference>
<accession>A0A409W1P3</accession>
<dbReference type="InParanoid" id="A0A409W1P3"/>
<sequence length="419" mass="43942">MPPVPDTPSKVVTPDQVPSNAFRVLVTGFGPFLHYEENPSWLAVKPLQNVVMQTDPIPQAFIPAPTTTTANGSSGASTSTSASSISSSTTPTPPAPAVIPTEELLESCKPRPIHITALKIPVTYDAVLSIVPGLHARPPVLPEDAPVDCAPPPASNYDFIFHIGVAGRGPLRMERQGHKLGYHMKDASGKLAPVVRASPKDFSRRDGAEAGPSSASTSTSQSGGPNGANPSTAVVSAAENMERERLGMDLVEGSNNDPIARPTRGFGAGYESSPDEITTDIDVTRLVHDLKSSGVDQIYTSMDAGHYLCDFIYYCSLAEVKRSSKPYEKRRNTQVLFLHCPPVDQPLSTQDVTNAIKKIVVWVCNEQQVLDVREDAAAGGAQVVPATATGQAAGAHVGGGSGVGFGTGTTGTTPVQVSA</sequence>
<dbReference type="EMBL" id="NHYE01005458">
    <property type="protein sequence ID" value="PPQ72426.1"/>
    <property type="molecule type" value="Genomic_DNA"/>
</dbReference>
<dbReference type="GO" id="GO:0008234">
    <property type="term" value="F:cysteine-type peptidase activity"/>
    <property type="evidence" value="ECO:0007669"/>
    <property type="project" value="UniProtKB-KW"/>
</dbReference>
<evidence type="ECO:0000256" key="1">
    <source>
        <dbReference type="ARBA" id="ARBA00006641"/>
    </source>
</evidence>
<feature type="compositionally biased region" description="Basic and acidic residues" evidence="5">
    <location>
        <begin position="198"/>
        <end position="208"/>
    </location>
</feature>
<feature type="region of interest" description="Disordered" evidence="5">
    <location>
        <begin position="193"/>
        <end position="232"/>
    </location>
</feature>
<dbReference type="SUPFAM" id="SSF53182">
    <property type="entry name" value="Pyrrolidone carboxyl peptidase (pyroglutamate aminopeptidase)"/>
    <property type="match status" value="1"/>
</dbReference>
<organism evidence="6 7">
    <name type="scientific">Gymnopilus dilepis</name>
    <dbReference type="NCBI Taxonomy" id="231916"/>
    <lineage>
        <taxon>Eukaryota</taxon>
        <taxon>Fungi</taxon>
        <taxon>Dikarya</taxon>
        <taxon>Basidiomycota</taxon>
        <taxon>Agaricomycotina</taxon>
        <taxon>Agaricomycetes</taxon>
        <taxon>Agaricomycetidae</taxon>
        <taxon>Agaricales</taxon>
        <taxon>Agaricineae</taxon>
        <taxon>Hymenogastraceae</taxon>
        <taxon>Gymnopilus</taxon>
    </lineage>
</organism>
<gene>
    <name evidence="6" type="ORF">CVT26_003789</name>
</gene>
<protein>
    <recommendedName>
        <fullName evidence="8">Peptidase C15, pyroglutamyl peptidase I-like protein</fullName>
    </recommendedName>
</protein>
<evidence type="ECO:0008006" key="8">
    <source>
        <dbReference type="Google" id="ProtNLM"/>
    </source>
</evidence>
<keyword evidence="2" id="KW-0645">Protease</keyword>
<evidence type="ECO:0000313" key="6">
    <source>
        <dbReference type="EMBL" id="PPQ72426.1"/>
    </source>
</evidence>
<dbReference type="PANTHER" id="PTHR23402">
    <property type="entry name" value="PROTEASE FAMILY C15 PYROGLUTAMYL-PEPTIDASE I-RELATED"/>
    <property type="match status" value="1"/>
</dbReference>
<feature type="region of interest" description="Disordered" evidence="5">
    <location>
        <begin position="64"/>
        <end position="95"/>
    </location>
</feature>
<dbReference type="GO" id="GO:0006508">
    <property type="term" value="P:proteolysis"/>
    <property type="evidence" value="ECO:0007669"/>
    <property type="project" value="UniProtKB-KW"/>
</dbReference>
<evidence type="ECO:0000256" key="3">
    <source>
        <dbReference type="ARBA" id="ARBA00022801"/>
    </source>
</evidence>
<keyword evidence="7" id="KW-1185">Reference proteome</keyword>
<keyword evidence="3" id="KW-0378">Hydrolase</keyword>
<dbReference type="AlphaFoldDB" id="A0A409W1P3"/>
<dbReference type="OrthoDB" id="407146at2759"/>
<feature type="compositionally biased region" description="Low complexity" evidence="5">
    <location>
        <begin position="64"/>
        <end position="90"/>
    </location>
</feature>
<evidence type="ECO:0000256" key="5">
    <source>
        <dbReference type="SAM" id="MobiDB-lite"/>
    </source>
</evidence>
<keyword evidence="4" id="KW-0788">Thiol protease</keyword>
<reference evidence="6 7" key="1">
    <citation type="journal article" date="2018" name="Evol. Lett.">
        <title>Horizontal gene cluster transfer increased hallucinogenic mushroom diversity.</title>
        <authorList>
            <person name="Reynolds H.T."/>
            <person name="Vijayakumar V."/>
            <person name="Gluck-Thaler E."/>
            <person name="Korotkin H.B."/>
            <person name="Matheny P.B."/>
            <person name="Slot J.C."/>
        </authorList>
    </citation>
    <scope>NUCLEOTIDE SEQUENCE [LARGE SCALE GENOMIC DNA]</scope>
    <source>
        <strain evidence="6 7">SRW20</strain>
    </source>
</reference>
<evidence type="ECO:0000256" key="4">
    <source>
        <dbReference type="ARBA" id="ARBA00022807"/>
    </source>
</evidence>
<dbReference type="InterPro" id="IPR016125">
    <property type="entry name" value="Peptidase_C15-like"/>
</dbReference>
<dbReference type="Gene3D" id="3.40.630.20">
    <property type="entry name" value="Peptidase C15, pyroglutamyl peptidase I-like"/>
    <property type="match status" value="1"/>
</dbReference>
<feature type="region of interest" description="Disordered" evidence="5">
    <location>
        <begin position="251"/>
        <end position="273"/>
    </location>
</feature>
<evidence type="ECO:0000313" key="7">
    <source>
        <dbReference type="Proteomes" id="UP000284706"/>
    </source>
</evidence>
<feature type="compositionally biased region" description="Low complexity" evidence="5">
    <location>
        <begin position="210"/>
        <end position="223"/>
    </location>
</feature>
<dbReference type="PANTHER" id="PTHR23402:SF1">
    <property type="entry name" value="PYROGLUTAMYL-PEPTIDASE I"/>
    <property type="match status" value="1"/>
</dbReference>
<comment type="similarity">
    <text evidence="1">Belongs to the peptidase C15 family.</text>
</comment>
<comment type="caution">
    <text evidence="6">The sequence shown here is derived from an EMBL/GenBank/DDBJ whole genome shotgun (WGS) entry which is preliminary data.</text>
</comment>
<dbReference type="STRING" id="231916.A0A409W1P3"/>